<dbReference type="AlphaFoldDB" id="A0A3B3Z7X0"/>
<dbReference type="SUPFAM" id="SSF48403">
    <property type="entry name" value="Ankyrin repeat"/>
    <property type="match status" value="1"/>
</dbReference>
<dbReference type="PANTHER" id="PTHR24157">
    <property type="entry name" value="ANKYRIN REPEAT, SAM AND BASIC LEUCINE ZIPPER DOMAIN-CONTAINING PROTEIN 1"/>
    <property type="match status" value="1"/>
</dbReference>
<dbReference type="InterPro" id="IPR036770">
    <property type="entry name" value="Ankyrin_rpt-contain_sf"/>
</dbReference>
<evidence type="ECO:0000256" key="1">
    <source>
        <dbReference type="PROSITE-ProRule" id="PRU00023"/>
    </source>
</evidence>
<evidence type="ECO:0000313" key="3">
    <source>
        <dbReference type="Ensembl" id="ENSPMGP00000000634.1"/>
    </source>
</evidence>
<evidence type="ECO:0000313" key="4">
    <source>
        <dbReference type="Proteomes" id="UP000261520"/>
    </source>
</evidence>
<name>A0A3B3Z7X0_9GOBI</name>
<reference evidence="3" key="1">
    <citation type="submission" date="2025-08" db="UniProtKB">
        <authorList>
            <consortium name="Ensembl"/>
        </authorList>
    </citation>
    <scope>IDENTIFICATION</scope>
</reference>
<dbReference type="PROSITE" id="PS50088">
    <property type="entry name" value="ANK_REPEAT"/>
    <property type="match status" value="2"/>
</dbReference>
<dbReference type="Proteomes" id="UP000261520">
    <property type="component" value="Unplaced"/>
</dbReference>
<accession>A0A3B3Z7X0</accession>
<dbReference type="PANTHER" id="PTHR24157:SF3">
    <property type="entry name" value="ANKYRIN REPEAT, SAM AND BASIC LEUCINE ZIPPER DOMAIN-CONTAINING PROTEIN 1"/>
    <property type="match status" value="1"/>
</dbReference>
<keyword evidence="4" id="KW-1185">Reference proteome</keyword>
<organism evidence="3 4">
    <name type="scientific">Periophthalmus magnuspinnatus</name>
    <dbReference type="NCBI Taxonomy" id="409849"/>
    <lineage>
        <taxon>Eukaryota</taxon>
        <taxon>Metazoa</taxon>
        <taxon>Chordata</taxon>
        <taxon>Craniata</taxon>
        <taxon>Vertebrata</taxon>
        <taxon>Euteleostomi</taxon>
        <taxon>Actinopterygii</taxon>
        <taxon>Neopterygii</taxon>
        <taxon>Teleostei</taxon>
        <taxon>Neoteleostei</taxon>
        <taxon>Acanthomorphata</taxon>
        <taxon>Gobiaria</taxon>
        <taxon>Gobiiformes</taxon>
        <taxon>Gobioidei</taxon>
        <taxon>Gobiidae</taxon>
        <taxon>Oxudercinae</taxon>
        <taxon>Periophthalmus</taxon>
    </lineage>
</organism>
<dbReference type="Pfam" id="PF12796">
    <property type="entry name" value="Ank_2"/>
    <property type="match status" value="1"/>
</dbReference>
<dbReference type="GO" id="GO:0071546">
    <property type="term" value="C:pi-body"/>
    <property type="evidence" value="ECO:0007669"/>
    <property type="project" value="TreeGrafter"/>
</dbReference>
<dbReference type="STRING" id="409849.ENSPMGP00000000634"/>
<keyword evidence="1" id="KW-0040">ANK repeat</keyword>
<reference evidence="3" key="2">
    <citation type="submission" date="2025-09" db="UniProtKB">
        <authorList>
            <consortium name="Ensembl"/>
        </authorList>
    </citation>
    <scope>IDENTIFICATION</scope>
</reference>
<protein>
    <submittedName>
        <fullName evidence="3">Uncharacterized protein</fullName>
    </submittedName>
</protein>
<feature type="repeat" description="ANK" evidence="1">
    <location>
        <begin position="69"/>
        <end position="101"/>
    </location>
</feature>
<dbReference type="Gene3D" id="1.25.40.20">
    <property type="entry name" value="Ankyrin repeat-containing domain"/>
    <property type="match status" value="1"/>
</dbReference>
<keyword evidence="2" id="KW-0812">Transmembrane</keyword>
<proteinExistence type="predicted"/>
<sequence>QVSSVCLKLFQCERRTSLIFLSLIPLYQLIILFFRSHMSCLMLASRDGYSKVINLLVSHGASVNSQDLNGYTALCYAVQYGREESVLKLLQLGADKNLKTKLGISASDLAMQFKHSQNVFLQCIIKLCVFFSASKLDDLELLFHGFGLGYLADVIIIGITEPKDQQKVLTAVQQMELDRVDLENISELEAANAGTEELHRFLISVREQCRDVTEAIQDVVNRFPRRASQLVFSLDPDQEARYACNQLLIQTEELQREVTLLQNLFCQDDDCPNVPELPSKLSWRRVLKGASLSMLGAGALLLWAKGSGVRAHLHQWSRW</sequence>
<feature type="repeat" description="ANK" evidence="1">
    <location>
        <begin position="36"/>
        <end position="68"/>
    </location>
</feature>
<feature type="transmembrane region" description="Helical" evidence="2">
    <location>
        <begin position="17"/>
        <end position="34"/>
    </location>
</feature>
<dbReference type="SMART" id="SM00248">
    <property type="entry name" value="ANK"/>
    <property type="match status" value="2"/>
</dbReference>
<dbReference type="Ensembl" id="ENSPMGT00000000664.1">
    <property type="protein sequence ID" value="ENSPMGP00000000634.1"/>
    <property type="gene ID" value="ENSPMGG00000000581.1"/>
</dbReference>
<keyword evidence="2" id="KW-1133">Transmembrane helix</keyword>
<dbReference type="InterPro" id="IPR002110">
    <property type="entry name" value="Ankyrin_rpt"/>
</dbReference>
<dbReference type="PROSITE" id="PS50297">
    <property type="entry name" value="ANK_REP_REGION"/>
    <property type="match status" value="2"/>
</dbReference>
<evidence type="ECO:0000256" key="2">
    <source>
        <dbReference type="SAM" id="Phobius"/>
    </source>
</evidence>
<keyword evidence="2" id="KW-0472">Membrane</keyword>